<dbReference type="KEGG" id="aplc:110978640"/>
<name>A0A8B7Y8C2_ACAPL</name>
<dbReference type="GeneID" id="110978640"/>
<evidence type="ECO:0000313" key="5">
    <source>
        <dbReference type="Proteomes" id="UP000694845"/>
    </source>
</evidence>
<dbReference type="OrthoDB" id="2985014at2759"/>
<evidence type="ECO:0000256" key="2">
    <source>
        <dbReference type="SAM" id="MobiDB-lite"/>
    </source>
</evidence>
<dbReference type="InterPro" id="IPR020846">
    <property type="entry name" value="MFS_dom"/>
</dbReference>
<evidence type="ECO:0000259" key="4">
    <source>
        <dbReference type="PROSITE" id="PS50850"/>
    </source>
</evidence>
<keyword evidence="3" id="KW-0472">Membrane</keyword>
<feature type="region of interest" description="Disordered" evidence="2">
    <location>
        <begin position="199"/>
        <end position="223"/>
    </location>
</feature>
<accession>A0A8B7Y8C2</accession>
<protein>
    <submittedName>
        <fullName evidence="6">Monocarboxylate transporter 5-like isoform X1</fullName>
    </submittedName>
</protein>
<feature type="transmembrane region" description="Helical" evidence="3">
    <location>
        <begin position="171"/>
        <end position="190"/>
    </location>
</feature>
<dbReference type="AlphaFoldDB" id="A0A8B7Y8C2"/>
<proteinExistence type="predicted"/>
<feature type="transmembrane region" description="Helical" evidence="3">
    <location>
        <begin position="80"/>
        <end position="100"/>
    </location>
</feature>
<gene>
    <name evidence="6" type="primary">LOC110978640</name>
</gene>
<keyword evidence="5" id="KW-1185">Reference proteome</keyword>
<feature type="transmembrane region" description="Helical" evidence="3">
    <location>
        <begin position="512"/>
        <end position="535"/>
    </location>
</feature>
<feature type="transmembrane region" description="Helical" evidence="3">
    <location>
        <begin position="403"/>
        <end position="424"/>
    </location>
</feature>
<organism evidence="5 6">
    <name type="scientific">Acanthaster planci</name>
    <name type="common">Crown-of-thorns starfish</name>
    <dbReference type="NCBI Taxonomy" id="133434"/>
    <lineage>
        <taxon>Eukaryota</taxon>
        <taxon>Metazoa</taxon>
        <taxon>Echinodermata</taxon>
        <taxon>Eleutherozoa</taxon>
        <taxon>Asterozoa</taxon>
        <taxon>Asteroidea</taxon>
        <taxon>Valvatacea</taxon>
        <taxon>Valvatida</taxon>
        <taxon>Acanthasteridae</taxon>
        <taxon>Acanthaster</taxon>
    </lineage>
</organism>
<evidence type="ECO:0000256" key="3">
    <source>
        <dbReference type="SAM" id="Phobius"/>
    </source>
</evidence>
<dbReference type="Proteomes" id="UP000694845">
    <property type="component" value="Unplaced"/>
</dbReference>
<feature type="transmembrane region" description="Helical" evidence="3">
    <location>
        <begin position="51"/>
        <end position="73"/>
    </location>
</feature>
<feature type="transmembrane region" description="Helical" evidence="3">
    <location>
        <begin position="12"/>
        <end position="31"/>
    </location>
</feature>
<feature type="transmembrane region" description="Helical" evidence="3">
    <location>
        <begin position="480"/>
        <end position="506"/>
    </location>
</feature>
<feature type="transmembrane region" description="Helical" evidence="3">
    <location>
        <begin position="346"/>
        <end position="366"/>
    </location>
</feature>
<dbReference type="PANTHER" id="PTHR11360:SF172">
    <property type="entry name" value="MAJOR FACILITATOR SUPERFAMILY (MFS) PROFILE DOMAIN-CONTAINING PROTEIN"/>
    <property type="match status" value="1"/>
</dbReference>
<feature type="transmembrane region" description="Helical" evidence="3">
    <location>
        <begin position="106"/>
        <end position="132"/>
    </location>
</feature>
<dbReference type="Gene3D" id="1.20.1250.20">
    <property type="entry name" value="MFS general substrate transporter like domains"/>
    <property type="match status" value="1"/>
</dbReference>
<dbReference type="InterPro" id="IPR036259">
    <property type="entry name" value="MFS_trans_sf"/>
</dbReference>
<keyword evidence="3" id="KW-0812">Transmembrane</keyword>
<feature type="domain" description="Major facilitator superfamily (MFS) profile" evidence="4">
    <location>
        <begin position="12"/>
        <end position="473"/>
    </location>
</feature>
<feature type="transmembrane region" description="Helical" evidence="3">
    <location>
        <begin position="372"/>
        <end position="391"/>
    </location>
</feature>
<dbReference type="RefSeq" id="XP_022089473.1">
    <property type="nucleotide sequence ID" value="XM_022233781.1"/>
</dbReference>
<evidence type="ECO:0000313" key="6">
    <source>
        <dbReference type="RefSeq" id="XP_022089473.1"/>
    </source>
</evidence>
<comment type="subcellular location">
    <subcellularLocation>
        <location evidence="1">Membrane</location>
        <topology evidence="1">Multi-pass membrane protein</topology>
    </subcellularLocation>
</comment>
<sequence>MPVSRCLCEWRGWIVVVLASLQFALAVGPVFNYHIFLLSFQEEFHTNTAITGWVGCIAHSLMSFGSIPAAALIRRLSPRAVILAGVFLHCGGFFSTAFVPSLGYAFLTYGAAVGIGTSFIVQGSYTLALMWFPTKHCARACATMNAGTPFGMLVSGPLLNMMISAHGWRHTFLMASSFIFVISAIAGLFMTTPTEAPRVQLPESEKRSPAEEEKLAAKGSSEGVIREEGEKDLTPSVLPLILLCRQWDAWLWNVGIAVGSIAWSFHAINLVSNAPVRYSKSACHKRKCVGNTRAWSFHAINLASFMDSIGLSEVDISLAVVALSAGQLSGKFLLAIFADSLPFLKLYLITASFITAGISSGFLKLASTLPPVLTLSFFFGMFRAGSFAMMLPSSVEIFSQYGMSVVTIFSLVPFGFGMLISAPLAGKSTFWFVFCFYGYPSLGFTSTEGLIQIMTRVEVYSLYVHKSYIRKKGMRFSKNTMLLLQIEISPVIPSFTFCLSSVGGLYDLTGDYILSLLTIMGLFLFACSCIVLIGIKRRINCRRKKEVDIVTRSNAYELVQSKDDNVNTTQV</sequence>
<dbReference type="InterPro" id="IPR011701">
    <property type="entry name" value="MFS"/>
</dbReference>
<dbReference type="InterPro" id="IPR050327">
    <property type="entry name" value="Proton-linked_MCT"/>
</dbReference>
<feature type="transmembrane region" description="Helical" evidence="3">
    <location>
        <begin position="250"/>
        <end position="271"/>
    </location>
</feature>
<feature type="compositionally biased region" description="Basic and acidic residues" evidence="2">
    <location>
        <begin position="203"/>
        <end position="216"/>
    </location>
</feature>
<dbReference type="PANTHER" id="PTHR11360">
    <property type="entry name" value="MONOCARBOXYLATE TRANSPORTER"/>
    <property type="match status" value="1"/>
</dbReference>
<feature type="transmembrane region" description="Helical" evidence="3">
    <location>
        <begin position="430"/>
        <end position="451"/>
    </location>
</feature>
<reference evidence="6" key="1">
    <citation type="submission" date="2025-08" db="UniProtKB">
        <authorList>
            <consortium name="RefSeq"/>
        </authorList>
    </citation>
    <scope>IDENTIFICATION</scope>
</reference>
<dbReference type="PROSITE" id="PS50850">
    <property type="entry name" value="MFS"/>
    <property type="match status" value="1"/>
</dbReference>
<dbReference type="SUPFAM" id="SSF103473">
    <property type="entry name" value="MFS general substrate transporter"/>
    <property type="match status" value="1"/>
</dbReference>
<dbReference type="GO" id="GO:0016020">
    <property type="term" value="C:membrane"/>
    <property type="evidence" value="ECO:0007669"/>
    <property type="project" value="UniProtKB-SubCell"/>
</dbReference>
<dbReference type="Pfam" id="PF07690">
    <property type="entry name" value="MFS_1"/>
    <property type="match status" value="1"/>
</dbReference>
<dbReference type="GO" id="GO:0008028">
    <property type="term" value="F:monocarboxylic acid transmembrane transporter activity"/>
    <property type="evidence" value="ECO:0007669"/>
    <property type="project" value="TreeGrafter"/>
</dbReference>
<keyword evidence="3" id="KW-1133">Transmembrane helix</keyword>
<evidence type="ECO:0000256" key="1">
    <source>
        <dbReference type="ARBA" id="ARBA00004141"/>
    </source>
</evidence>